<dbReference type="Proteomes" id="UP001198151">
    <property type="component" value="Unassembled WGS sequence"/>
</dbReference>
<reference evidence="1 2" key="1">
    <citation type="submission" date="2021-10" db="EMBL/GenBank/DDBJ databases">
        <title>Anaerobic single-cell dispensing facilitates the cultivation of human gut bacteria.</title>
        <authorList>
            <person name="Afrizal A."/>
        </authorList>
    </citation>
    <scope>NUCLEOTIDE SEQUENCE [LARGE SCALE GENOMIC DNA]</scope>
    <source>
        <strain evidence="1 2">CLA-AA-H200</strain>
    </source>
</reference>
<keyword evidence="2" id="KW-1185">Reference proteome</keyword>
<dbReference type="RefSeq" id="WP_227708596.1">
    <property type="nucleotide sequence ID" value="NZ_JAJEQX010000029.1"/>
</dbReference>
<evidence type="ECO:0000313" key="2">
    <source>
        <dbReference type="Proteomes" id="UP001198151"/>
    </source>
</evidence>
<accession>A0ABS8FZZ5</accession>
<dbReference type="EMBL" id="JAJEQX010000029">
    <property type="protein sequence ID" value="MCC2255563.1"/>
    <property type="molecule type" value="Genomic_DNA"/>
</dbReference>
<name>A0ABS8FZZ5_9FIRM</name>
<organism evidence="1 2">
    <name type="scientific">Ruminococcus turbiniformis</name>
    <dbReference type="NCBI Taxonomy" id="2881258"/>
    <lineage>
        <taxon>Bacteria</taxon>
        <taxon>Bacillati</taxon>
        <taxon>Bacillota</taxon>
        <taxon>Clostridia</taxon>
        <taxon>Eubacteriales</taxon>
        <taxon>Oscillospiraceae</taxon>
        <taxon>Ruminococcus</taxon>
    </lineage>
</organism>
<sequence>MLELKHCVSEELSRIDFTLRNIRMEYLCTPPSDLQAEYIIALVETYREHATDLFFLACNQEMKGNMESMELSRCEQWYRDIRLLATEAIGEIGRPDLMGGTEGEKYDIVLDSNPEG</sequence>
<gene>
    <name evidence="1" type="ORF">LKD70_14255</name>
</gene>
<comment type="caution">
    <text evidence="1">The sequence shown here is derived from an EMBL/GenBank/DDBJ whole genome shotgun (WGS) entry which is preliminary data.</text>
</comment>
<protein>
    <submittedName>
        <fullName evidence="1">Uncharacterized protein</fullName>
    </submittedName>
</protein>
<proteinExistence type="predicted"/>
<evidence type="ECO:0000313" key="1">
    <source>
        <dbReference type="EMBL" id="MCC2255563.1"/>
    </source>
</evidence>